<dbReference type="PANTHER" id="PTHR46797:SF1">
    <property type="entry name" value="METHYLPHOSPHONATE SYNTHASE"/>
    <property type="match status" value="1"/>
</dbReference>
<reference evidence="3 4" key="1">
    <citation type="submission" date="2019-04" db="EMBL/GenBank/DDBJ databases">
        <authorList>
            <person name="Liu A."/>
        </authorList>
    </citation>
    <scope>NUCLEOTIDE SEQUENCE [LARGE SCALE GENOMIC DNA]</scope>
    <source>
        <strain evidence="3 4">RZ03</strain>
    </source>
</reference>
<feature type="domain" description="HTH cro/C1-type" evidence="2">
    <location>
        <begin position="8"/>
        <end position="62"/>
    </location>
</feature>
<evidence type="ECO:0000256" key="1">
    <source>
        <dbReference type="ARBA" id="ARBA00023125"/>
    </source>
</evidence>
<dbReference type="InterPro" id="IPR001387">
    <property type="entry name" value="Cro/C1-type_HTH"/>
</dbReference>
<dbReference type="EMBL" id="SRSO01000045">
    <property type="protein sequence ID" value="TGV00387.1"/>
    <property type="molecule type" value="Genomic_DNA"/>
</dbReference>
<dbReference type="SUPFAM" id="SSF47413">
    <property type="entry name" value="lambda repressor-like DNA-binding domains"/>
    <property type="match status" value="1"/>
</dbReference>
<dbReference type="InterPro" id="IPR010982">
    <property type="entry name" value="Lambda_DNA-bd_dom_sf"/>
</dbReference>
<dbReference type="Pfam" id="PF01381">
    <property type="entry name" value="HTH_3"/>
    <property type="match status" value="1"/>
</dbReference>
<dbReference type="Gene3D" id="1.10.260.40">
    <property type="entry name" value="lambda repressor-like DNA-binding domains"/>
    <property type="match status" value="1"/>
</dbReference>
<dbReference type="InterPro" id="IPR050807">
    <property type="entry name" value="TransReg_Diox_bact_type"/>
</dbReference>
<keyword evidence="1" id="KW-0238">DNA-binding</keyword>
<name>A0A4S1DR88_9FLAO</name>
<gene>
    <name evidence="3" type="ORF">EM932_19875</name>
</gene>
<accession>A0A4S1DR88</accession>
<dbReference type="CDD" id="cd00093">
    <property type="entry name" value="HTH_XRE"/>
    <property type="match status" value="1"/>
</dbReference>
<dbReference type="PROSITE" id="PS50943">
    <property type="entry name" value="HTH_CROC1"/>
    <property type="match status" value="1"/>
</dbReference>
<proteinExistence type="predicted"/>
<dbReference type="AlphaFoldDB" id="A0A4S1DR88"/>
<comment type="caution">
    <text evidence="3">The sequence shown here is derived from an EMBL/GenBank/DDBJ whole genome shotgun (WGS) entry which is preliminary data.</text>
</comment>
<dbReference type="RefSeq" id="WP_135878957.1">
    <property type="nucleotide sequence ID" value="NZ_SRSO01000045.1"/>
</dbReference>
<evidence type="ECO:0000259" key="2">
    <source>
        <dbReference type="PROSITE" id="PS50943"/>
    </source>
</evidence>
<dbReference type="GO" id="GO:0005829">
    <property type="term" value="C:cytosol"/>
    <property type="evidence" value="ECO:0007669"/>
    <property type="project" value="TreeGrafter"/>
</dbReference>
<dbReference type="GO" id="GO:0003677">
    <property type="term" value="F:DNA binding"/>
    <property type="evidence" value="ECO:0007669"/>
    <property type="project" value="UniProtKB-KW"/>
</dbReference>
<evidence type="ECO:0000313" key="3">
    <source>
        <dbReference type="EMBL" id="TGV00387.1"/>
    </source>
</evidence>
<dbReference type="PANTHER" id="PTHR46797">
    <property type="entry name" value="HTH-TYPE TRANSCRIPTIONAL REGULATOR"/>
    <property type="match status" value="1"/>
</dbReference>
<dbReference type="OrthoDB" id="881869at2"/>
<organism evidence="3 4">
    <name type="scientific">Flavivirga rizhaonensis</name>
    <dbReference type="NCBI Taxonomy" id="2559571"/>
    <lineage>
        <taxon>Bacteria</taxon>
        <taxon>Pseudomonadati</taxon>
        <taxon>Bacteroidota</taxon>
        <taxon>Flavobacteriia</taxon>
        <taxon>Flavobacteriales</taxon>
        <taxon>Flavobacteriaceae</taxon>
        <taxon>Flavivirga</taxon>
    </lineage>
</organism>
<dbReference type="Proteomes" id="UP000307602">
    <property type="component" value="Unassembled WGS sequence"/>
</dbReference>
<keyword evidence="4" id="KW-1185">Reference proteome</keyword>
<evidence type="ECO:0000313" key="4">
    <source>
        <dbReference type="Proteomes" id="UP000307602"/>
    </source>
</evidence>
<dbReference type="SMART" id="SM00530">
    <property type="entry name" value="HTH_XRE"/>
    <property type="match status" value="1"/>
</dbReference>
<dbReference type="GO" id="GO:0003700">
    <property type="term" value="F:DNA-binding transcription factor activity"/>
    <property type="evidence" value="ECO:0007669"/>
    <property type="project" value="TreeGrafter"/>
</dbReference>
<protein>
    <submittedName>
        <fullName evidence="3">XRE family transcriptional regulator</fullName>
    </submittedName>
</protein>
<sequence>MSGFGKKLRECREAKNFSQAELAKHINSYHTIIGKYEKGEVKSSIDIIKKLAEVLETTGGYWLGETDDRELLVLNRLNDIAKDKECILYALDAMINNLKIKAI</sequence>